<dbReference type="OrthoDB" id="2338404at2759"/>
<comment type="caution">
    <text evidence="2">The sequence shown here is derived from an EMBL/GenBank/DDBJ whole genome shotgun (WGS) entry which is preliminary data.</text>
</comment>
<evidence type="ECO:0000313" key="2">
    <source>
        <dbReference type="EMBL" id="KAG2226721.1"/>
    </source>
</evidence>
<proteinExistence type="predicted"/>
<feature type="region of interest" description="Disordered" evidence="1">
    <location>
        <begin position="750"/>
        <end position="770"/>
    </location>
</feature>
<name>A0A8H7SCP0_9FUNG</name>
<dbReference type="Proteomes" id="UP000646827">
    <property type="component" value="Unassembled WGS sequence"/>
</dbReference>
<feature type="compositionally biased region" description="Low complexity" evidence="1">
    <location>
        <begin position="620"/>
        <end position="641"/>
    </location>
</feature>
<keyword evidence="3" id="KW-1185">Reference proteome</keyword>
<gene>
    <name evidence="2" type="ORF">INT45_001068</name>
</gene>
<feature type="compositionally biased region" description="Polar residues" evidence="1">
    <location>
        <begin position="750"/>
        <end position="762"/>
    </location>
</feature>
<protein>
    <submittedName>
        <fullName evidence="2">Uncharacterized protein</fullName>
    </submittedName>
</protein>
<evidence type="ECO:0000313" key="3">
    <source>
        <dbReference type="Proteomes" id="UP000646827"/>
    </source>
</evidence>
<sequence>MDSQIIDSELNQKILSQINWRHGILPSGTIATDPCFVFREMPIIKMFVIDPHYDPTVATAATTSRYHQTVLVTQSEWTFNLVHSGVIHNLHDDSTLQALSDCQLLFHQLEKPQIKMLHLLHFDTVAWLRVDDILRSTKGFGKTLDNALQYWPSDPPKAWSELCNKVWKVYGFLWPQKIIIGHKRHVKQAYKVTTKKESDEVQRFRQYHAREEARLQMSAELANNYHPGHHHQVEWDIIKRSDIRPLHEFLPKKQRDMIVQIINMFVHRIPAHHPVKLRSLCTSGYLACRQSQKGNKSSLSSGTATTSVRFATLPLQSMAASRSYYLWQLEWNALNSTMIAKKTQQRQVVEAVYEPNFIRCNSRVYLYPVEMMHRSPTGVTPQPMALTRAGTTSPFSSSHKAQEKFRGLELLDVNNDDIDDRQKNQWTIELQDLGLEHDDYISTDMGHNVDLEIGRRKPILHGDIIALRQVHYLCSPRKIYSSDHDHNTSLFRPTPPLPPSIASSVLPIATDISPLSNSSSSVPSSVSSPLLHYNNSTANTSPVTSNNSPSKFATFLPHFPTANSHTPQDDHMHPVLAKEVDMIGKEAAEQLWTIEIAMQEDLQYHPTVATIPVTPTVNKINNNHSSGSNNTTDTTTENDNNIPPRIDSNTIKNKNVIKRKKSILDLKIPRDISYLSKKKSIHDFRSSREQNELDAVNQVQAIIDINSSVRPTDTTPISERKVRSLTDLTDLGHYLERQTTMEDIDTSGALSFQPAESSSAQETPPRHYNEDDLDVCANARASRLIRLYASKQNRKRWSYLIKAGTLPRFGGSK</sequence>
<dbReference type="AlphaFoldDB" id="A0A8H7SCP0"/>
<dbReference type="EMBL" id="JAEPRB010000014">
    <property type="protein sequence ID" value="KAG2226721.1"/>
    <property type="molecule type" value="Genomic_DNA"/>
</dbReference>
<accession>A0A8H7SCP0</accession>
<reference evidence="2 3" key="1">
    <citation type="submission" date="2020-12" db="EMBL/GenBank/DDBJ databases">
        <title>Metabolic potential, ecology and presence of endohyphal bacteria is reflected in genomic diversity of Mucoromycotina.</title>
        <authorList>
            <person name="Muszewska A."/>
            <person name="Okrasinska A."/>
            <person name="Steczkiewicz K."/>
            <person name="Drgas O."/>
            <person name="Orlowska M."/>
            <person name="Perlinska-Lenart U."/>
            <person name="Aleksandrzak-Piekarczyk T."/>
            <person name="Szatraj K."/>
            <person name="Zielenkiewicz U."/>
            <person name="Pilsyk S."/>
            <person name="Malc E."/>
            <person name="Mieczkowski P."/>
            <person name="Kruszewska J.S."/>
            <person name="Biernat P."/>
            <person name="Pawlowska J."/>
        </authorList>
    </citation>
    <scope>NUCLEOTIDE SEQUENCE [LARGE SCALE GENOMIC DNA]</scope>
    <source>
        <strain evidence="2 3">CBS 142.35</strain>
    </source>
</reference>
<evidence type="ECO:0000256" key="1">
    <source>
        <dbReference type="SAM" id="MobiDB-lite"/>
    </source>
</evidence>
<feature type="region of interest" description="Disordered" evidence="1">
    <location>
        <begin position="620"/>
        <end position="647"/>
    </location>
</feature>
<organism evidence="2 3">
    <name type="scientific">Circinella minor</name>
    <dbReference type="NCBI Taxonomy" id="1195481"/>
    <lineage>
        <taxon>Eukaryota</taxon>
        <taxon>Fungi</taxon>
        <taxon>Fungi incertae sedis</taxon>
        <taxon>Mucoromycota</taxon>
        <taxon>Mucoromycotina</taxon>
        <taxon>Mucoromycetes</taxon>
        <taxon>Mucorales</taxon>
        <taxon>Lichtheimiaceae</taxon>
        <taxon>Circinella</taxon>
    </lineage>
</organism>